<dbReference type="STRING" id="768700.MSU_0111"/>
<organism evidence="1 2">
    <name type="scientific">Mycoplasma suis (strain Illinois)</name>
    <dbReference type="NCBI Taxonomy" id="768700"/>
    <lineage>
        <taxon>Bacteria</taxon>
        <taxon>Bacillati</taxon>
        <taxon>Mycoplasmatota</taxon>
        <taxon>Mollicutes</taxon>
        <taxon>Mycoplasmataceae</taxon>
        <taxon>Mycoplasma</taxon>
    </lineage>
</organism>
<dbReference type="EMBL" id="CP002525">
    <property type="protein sequence ID" value="ADX97655.1"/>
    <property type="molecule type" value="Genomic_DNA"/>
</dbReference>
<evidence type="ECO:0000313" key="2">
    <source>
        <dbReference type="Proteomes" id="UP000007484"/>
    </source>
</evidence>
<evidence type="ECO:0000313" key="1">
    <source>
        <dbReference type="EMBL" id="ADX97655.1"/>
    </source>
</evidence>
<sequence>MAMGFQSYLFPFVLGGLVVAGGGGYTIMNYLKKNELGDEIALKIEKKGDSNQQLTCEKWEDGYIWSNYLGEPKCKNLFESLQKKAGENNTKQLLIIESKNSKEVLEYLFSVKNGENSQNTQSQQGVTNGQGEKSLKISSMTCKSKENLISGKTVVFCS</sequence>
<dbReference type="KEGG" id="mss:MSU_0111"/>
<dbReference type="Proteomes" id="UP000007484">
    <property type="component" value="Chromosome"/>
</dbReference>
<gene>
    <name evidence="1" type="ordered locus">MSU_0111</name>
</gene>
<protein>
    <submittedName>
        <fullName evidence="1">Uncharacterized protein</fullName>
    </submittedName>
</protein>
<accession>F0QQ85</accession>
<dbReference type="HOGENOM" id="CLU_1684642_0_0_14"/>
<name>F0QQ85_MYCSL</name>
<keyword evidence="2" id="KW-1185">Reference proteome</keyword>
<reference evidence="1 2" key="1">
    <citation type="journal article" date="2011" name="J. Bacteriol.">
        <title>Complete genome sequences of two hemotropic Mycoplasmas, Mycoplasma haemofelis strain Ohio2 and Mycoplasma suis strain Illinois.</title>
        <authorList>
            <person name="Messick J.B."/>
            <person name="Santos A.P."/>
            <person name="Guimaraes A.M."/>
        </authorList>
    </citation>
    <scope>NUCLEOTIDE SEQUENCE [LARGE SCALE GENOMIC DNA]</scope>
    <source>
        <strain evidence="1 2">Illinois</strain>
    </source>
</reference>
<dbReference type="AlphaFoldDB" id="F0QQ85"/>
<proteinExistence type="predicted"/>
<dbReference type="RefSeq" id="WP_013609621.1">
    <property type="nucleotide sequence ID" value="NC_015155.1"/>
</dbReference>